<dbReference type="SUPFAM" id="SSF50978">
    <property type="entry name" value="WD40 repeat-like"/>
    <property type="match status" value="1"/>
</dbReference>
<gene>
    <name evidence="6" type="ORF">OH76DRAFT_1543552</name>
</gene>
<protein>
    <submittedName>
        <fullName evidence="6">Uncharacterized protein</fullName>
    </submittedName>
</protein>
<dbReference type="Gene3D" id="2.130.10.10">
    <property type="entry name" value="YVTN repeat-like/Quinoprotein amine dehydrogenase"/>
    <property type="match status" value="1"/>
</dbReference>
<feature type="compositionally biased region" description="Polar residues" evidence="5">
    <location>
        <begin position="413"/>
        <end position="444"/>
    </location>
</feature>
<accession>A0A371DN62</accession>
<dbReference type="EMBL" id="KZ857386">
    <property type="protein sequence ID" value="RDX53976.1"/>
    <property type="molecule type" value="Genomic_DNA"/>
</dbReference>
<feature type="region of interest" description="Disordered" evidence="5">
    <location>
        <begin position="392"/>
        <end position="461"/>
    </location>
</feature>
<dbReference type="PANTHER" id="PTHR11227">
    <property type="entry name" value="WD-REPEAT PROTEIN INTERACTING WITH PHOSPHOINOSIDES WIPI -RELATED"/>
    <property type="match status" value="1"/>
</dbReference>
<evidence type="ECO:0000256" key="4">
    <source>
        <dbReference type="PROSITE-ProRule" id="PRU00221"/>
    </source>
</evidence>
<evidence type="ECO:0000256" key="2">
    <source>
        <dbReference type="ARBA" id="ARBA00022737"/>
    </source>
</evidence>
<feature type="compositionally biased region" description="Pro residues" evidence="5">
    <location>
        <begin position="175"/>
        <end position="199"/>
    </location>
</feature>
<evidence type="ECO:0000313" key="7">
    <source>
        <dbReference type="Proteomes" id="UP000256964"/>
    </source>
</evidence>
<keyword evidence="7" id="KW-1185">Reference proteome</keyword>
<keyword evidence="1 4" id="KW-0853">WD repeat</keyword>
<keyword evidence="2" id="KW-0677">Repeat</keyword>
<evidence type="ECO:0000313" key="6">
    <source>
        <dbReference type="EMBL" id="RDX53976.1"/>
    </source>
</evidence>
<dbReference type="Pfam" id="PF21032">
    <property type="entry name" value="PROPPIN"/>
    <property type="match status" value="1"/>
</dbReference>
<evidence type="ECO:0000256" key="1">
    <source>
        <dbReference type="ARBA" id="ARBA00022574"/>
    </source>
</evidence>
<dbReference type="Proteomes" id="UP000256964">
    <property type="component" value="Unassembled WGS sequence"/>
</dbReference>
<evidence type="ECO:0000256" key="5">
    <source>
        <dbReference type="SAM" id="MobiDB-lite"/>
    </source>
</evidence>
<sequence>MNLARHSISSTAPVSIFDARFDPENRIFTTSTPAGFAIYRTWPLQLIRKREITGGTLSFVVPLHTSSLLFLVGGGRSPRYPPNKVILWDDALAQEVAELEFREKVRGLACRRGWLAVALRRRVVVFQVGETVARYGEWDTCDNMRGLLALATAAYSTLLAIPGHQMGHIQLVHLPPCPPPQPIGPPSSTPPPRPPPAPTKHPVSIIAAHTGALTTLSVPPSGRLLATTSDRGTLVRIWDTNTGKLVKEFRRGSDKAEIYGVAFRPDEREVCVWSDKGTVHVFALTPGSGASNRQSTFSPLTQYLNLPKYFDSEWSYAQYRIPSQSAHISISAQPARSATADVVDEEKCVVGWIQVSAEDQLQSGRSLPFEYQLVALTYTGGWYRLSLPKSSQTAAASSPSTPSSYSPAPAPSVTVQHPLSTSPPSVRTMPTQRPRSTSGSSYTTRPDKGKEREREEKPGRECILREYRRFGRWDGWG</sequence>
<dbReference type="GO" id="GO:0005737">
    <property type="term" value="C:cytoplasm"/>
    <property type="evidence" value="ECO:0007669"/>
    <property type="project" value="UniProtKB-ARBA"/>
</dbReference>
<comment type="similarity">
    <text evidence="3">Belongs to the WD repeat PROPPIN family.</text>
</comment>
<dbReference type="PROSITE" id="PS50082">
    <property type="entry name" value="WD_REPEATS_2"/>
    <property type="match status" value="1"/>
</dbReference>
<dbReference type="STRING" id="139420.A0A371DN62"/>
<dbReference type="InterPro" id="IPR048720">
    <property type="entry name" value="PROPPIN"/>
</dbReference>
<feature type="region of interest" description="Disordered" evidence="5">
    <location>
        <begin position="173"/>
        <end position="202"/>
    </location>
</feature>
<dbReference type="InterPro" id="IPR001680">
    <property type="entry name" value="WD40_rpt"/>
</dbReference>
<dbReference type="InterPro" id="IPR036322">
    <property type="entry name" value="WD40_repeat_dom_sf"/>
</dbReference>
<dbReference type="OrthoDB" id="1667587at2759"/>
<dbReference type="SMART" id="SM00320">
    <property type="entry name" value="WD40"/>
    <property type="match status" value="2"/>
</dbReference>
<dbReference type="AlphaFoldDB" id="A0A371DN62"/>
<organism evidence="6 7">
    <name type="scientific">Lentinus brumalis</name>
    <dbReference type="NCBI Taxonomy" id="2498619"/>
    <lineage>
        <taxon>Eukaryota</taxon>
        <taxon>Fungi</taxon>
        <taxon>Dikarya</taxon>
        <taxon>Basidiomycota</taxon>
        <taxon>Agaricomycotina</taxon>
        <taxon>Agaricomycetes</taxon>
        <taxon>Polyporales</taxon>
        <taxon>Polyporaceae</taxon>
        <taxon>Lentinus</taxon>
    </lineage>
</organism>
<evidence type="ECO:0000256" key="3">
    <source>
        <dbReference type="ARBA" id="ARBA00025740"/>
    </source>
</evidence>
<reference evidence="6 7" key="1">
    <citation type="journal article" date="2018" name="Biotechnol. Biofuels">
        <title>Integrative visual omics of the white-rot fungus Polyporus brumalis exposes the biotechnological potential of its oxidative enzymes for delignifying raw plant biomass.</title>
        <authorList>
            <person name="Miyauchi S."/>
            <person name="Rancon A."/>
            <person name="Drula E."/>
            <person name="Hage H."/>
            <person name="Chaduli D."/>
            <person name="Favel A."/>
            <person name="Grisel S."/>
            <person name="Henrissat B."/>
            <person name="Herpoel-Gimbert I."/>
            <person name="Ruiz-Duenas F.J."/>
            <person name="Chevret D."/>
            <person name="Hainaut M."/>
            <person name="Lin J."/>
            <person name="Wang M."/>
            <person name="Pangilinan J."/>
            <person name="Lipzen A."/>
            <person name="Lesage-Meessen L."/>
            <person name="Navarro D."/>
            <person name="Riley R."/>
            <person name="Grigoriev I.V."/>
            <person name="Zhou S."/>
            <person name="Raouche S."/>
            <person name="Rosso M.N."/>
        </authorList>
    </citation>
    <scope>NUCLEOTIDE SEQUENCE [LARGE SCALE GENOMIC DNA]</scope>
    <source>
        <strain evidence="6 7">BRFM 1820</strain>
    </source>
</reference>
<feature type="repeat" description="WD" evidence="4">
    <location>
        <begin position="206"/>
        <end position="248"/>
    </location>
</feature>
<dbReference type="InterPro" id="IPR015943">
    <property type="entry name" value="WD40/YVTN_repeat-like_dom_sf"/>
</dbReference>
<proteinExistence type="inferred from homology"/>
<feature type="compositionally biased region" description="Basic and acidic residues" evidence="5">
    <location>
        <begin position="445"/>
        <end position="461"/>
    </location>
</feature>
<feature type="compositionally biased region" description="Low complexity" evidence="5">
    <location>
        <begin position="392"/>
        <end position="407"/>
    </location>
</feature>
<name>A0A371DN62_9APHY</name>